<gene>
    <name evidence="7" type="ORF">JI749_17030</name>
</gene>
<keyword evidence="2 5" id="KW-0812">Transmembrane</keyword>
<protein>
    <submittedName>
        <fullName evidence="7">ABC transporter permease</fullName>
    </submittedName>
</protein>
<keyword evidence="5" id="KW-0813">Transport</keyword>
<dbReference type="EMBL" id="CP068047">
    <property type="protein sequence ID" value="QQR36010.1"/>
    <property type="molecule type" value="Genomic_DNA"/>
</dbReference>
<feature type="transmembrane region" description="Helical" evidence="5">
    <location>
        <begin position="197"/>
        <end position="218"/>
    </location>
</feature>
<sequence>MHGYLWFVAKRALQMLAVIFCGISATFLVTHLSPINPVEQVLGRLSARANLSPEAIASTRAALNDLFGTGAPLHEQYVNFWLRLIRGDLGPSLMAFPTPAMDIVSRAMPWTLGLLVSATLITFAIGNLLGALAGYNQNNRFFKMFGIIAMGIQPIPYYVVAFILLIIFGFLWPVLPISGGFAMDVTPGYNWPFISSVLQHAILPAFSVVLVGFGGWFIGMRALVSNVINDDYVTYAELAGVKKSTIVGSYVIRNAVVPQLTALALTLGGVFSGTVITEQVFNYPGLGSLLIDAVNAGDYSLVLAVSTVSITAVAVAIFIVDLLHPLLDPRVKTE</sequence>
<feature type="transmembrane region" description="Helical" evidence="5">
    <location>
        <begin position="110"/>
        <end position="135"/>
    </location>
</feature>
<dbReference type="Pfam" id="PF00528">
    <property type="entry name" value="BPD_transp_1"/>
    <property type="match status" value="1"/>
</dbReference>
<evidence type="ECO:0000256" key="5">
    <source>
        <dbReference type="RuleBase" id="RU363032"/>
    </source>
</evidence>
<reference evidence="7 8" key="1">
    <citation type="submission" date="2021-01" db="EMBL/GenBank/DDBJ databases">
        <title>Genome seq and assembly of Devosia sp. G19.</title>
        <authorList>
            <person name="Chhetri G."/>
        </authorList>
    </citation>
    <scope>NUCLEOTIDE SEQUENCE [LARGE SCALE GENOMIC DNA]</scope>
    <source>
        <strain evidence="7 8">G19</strain>
    </source>
</reference>
<keyword evidence="4 5" id="KW-0472">Membrane</keyword>
<dbReference type="PANTHER" id="PTHR43376">
    <property type="entry name" value="OLIGOPEPTIDE TRANSPORT SYSTEM PERMEASE PROTEIN"/>
    <property type="match status" value="1"/>
</dbReference>
<evidence type="ECO:0000256" key="4">
    <source>
        <dbReference type="ARBA" id="ARBA00023136"/>
    </source>
</evidence>
<dbReference type="RefSeq" id="WP_201656740.1">
    <property type="nucleotide sequence ID" value="NZ_CP068047.1"/>
</dbReference>
<dbReference type="Proteomes" id="UP000595460">
    <property type="component" value="Chromosome"/>
</dbReference>
<organism evidence="7 8">
    <name type="scientific">Devosia oryziradicis</name>
    <dbReference type="NCBI Taxonomy" id="2801335"/>
    <lineage>
        <taxon>Bacteria</taxon>
        <taxon>Pseudomonadati</taxon>
        <taxon>Pseudomonadota</taxon>
        <taxon>Alphaproteobacteria</taxon>
        <taxon>Hyphomicrobiales</taxon>
        <taxon>Devosiaceae</taxon>
        <taxon>Devosia</taxon>
    </lineage>
</organism>
<dbReference type="InterPro" id="IPR035906">
    <property type="entry name" value="MetI-like_sf"/>
</dbReference>
<comment type="subcellular location">
    <subcellularLocation>
        <location evidence="1 5">Cell membrane</location>
        <topology evidence="1 5">Multi-pass membrane protein</topology>
    </subcellularLocation>
</comment>
<comment type="similarity">
    <text evidence="5">Belongs to the binding-protein-dependent transport system permease family.</text>
</comment>
<accession>A0ABX7C036</accession>
<proteinExistence type="inferred from homology"/>
<dbReference type="PANTHER" id="PTHR43376:SF1">
    <property type="entry name" value="OLIGOPEPTIDE TRANSPORT SYSTEM PERMEASE PROTEIN"/>
    <property type="match status" value="1"/>
</dbReference>
<feature type="transmembrane region" description="Helical" evidence="5">
    <location>
        <begin position="260"/>
        <end position="281"/>
    </location>
</feature>
<evidence type="ECO:0000313" key="7">
    <source>
        <dbReference type="EMBL" id="QQR36010.1"/>
    </source>
</evidence>
<evidence type="ECO:0000259" key="6">
    <source>
        <dbReference type="PROSITE" id="PS50928"/>
    </source>
</evidence>
<dbReference type="SUPFAM" id="SSF161098">
    <property type="entry name" value="MetI-like"/>
    <property type="match status" value="1"/>
</dbReference>
<feature type="domain" description="ABC transmembrane type-1" evidence="6">
    <location>
        <begin position="108"/>
        <end position="320"/>
    </location>
</feature>
<feature type="transmembrane region" description="Helical" evidence="5">
    <location>
        <begin position="301"/>
        <end position="323"/>
    </location>
</feature>
<evidence type="ECO:0000256" key="2">
    <source>
        <dbReference type="ARBA" id="ARBA00022692"/>
    </source>
</evidence>
<name>A0ABX7C036_9HYPH</name>
<evidence type="ECO:0000313" key="8">
    <source>
        <dbReference type="Proteomes" id="UP000595460"/>
    </source>
</evidence>
<dbReference type="CDD" id="cd06261">
    <property type="entry name" value="TM_PBP2"/>
    <property type="match status" value="1"/>
</dbReference>
<feature type="transmembrane region" description="Helical" evidence="5">
    <location>
        <begin position="12"/>
        <end position="32"/>
    </location>
</feature>
<keyword evidence="8" id="KW-1185">Reference proteome</keyword>
<evidence type="ECO:0000256" key="1">
    <source>
        <dbReference type="ARBA" id="ARBA00004651"/>
    </source>
</evidence>
<dbReference type="InterPro" id="IPR000515">
    <property type="entry name" value="MetI-like"/>
</dbReference>
<keyword evidence="3 5" id="KW-1133">Transmembrane helix</keyword>
<dbReference type="PROSITE" id="PS50928">
    <property type="entry name" value="ABC_TM1"/>
    <property type="match status" value="1"/>
</dbReference>
<dbReference type="Gene3D" id="1.10.3720.10">
    <property type="entry name" value="MetI-like"/>
    <property type="match status" value="1"/>
</dbReference>
<evidence type="ECO:0000256" key="3">
    <source>
        <dbReference type="ARBA" id="ARBA00022989"/>
    </source>
</evidence>
<feature type="transmembrane region" description="Helical" evidence="5">
    <location>
        <begin position="155"/>
        <end position="177"/>
    </location>
</feature>